<keyword evidence="5" id="KW-1185">Reference proteome</keyword>
<feature type="chain" id="PRO_5007824624" evidence="3">
    <location>
        <begin position="23"/>
        <end position="430"/>
    </location>
</feature>
<dbReference type="Proteomes" id="UP000076586">
    <property type="component" value="Unassembled WGS sequence"/>
</dbReference>
<dbReference type="InterPro" id="IPR003423">
    <property type="entry name" value="OMP_efflux"/>
</dbReference>
<dbReference type="OrthoDB" id="9771205at2"/>
<comment type="caution">
    <text evidence="4">The sequence shown here is derived from an EMBL/GenBank/DDBJ whole genome shotgun (WGS) entry which is preliminary data.</text>
</comment>
<accession>A0A161LF55</accession>
<gene>
    <name evidence="4" type="ORF">PJIAN_494</name>
</gene>
<dbReference type="GO" id="GO:0015562">
    <property type="term" value="F:efflux transmembrane transporter activity"/>
    <property type="evidence" value="ECO:0007669"/>
    <property type="project" value="InterPro"/>
</dbReference>
<proteinExistence type="inferred from homology"/>
<evidence type="ECO:0000256" key="3">
    <source>
        <dbReference type="SAM" id="SignalP"/>
    </source>
</evidence>
<dbReference type="AlphaFoldDB" id="A0A161LF55"/>
<evidence type="ECO:0000256" key="2">
    <source>
        <dbReference type="SAM" id="Coils"/>
    </source>
</evidence>
<sequence>MRKIVIVLTTCLSLLYPYNSRAQGITSLRTDTITMRLDSAENIFVRKNFTLLAQRYNIDAQKALVLQAKLFPNPTFSFGTPLYQTATHKYFPTGKEGEISMGLSQVIMLANKHNKQLKIAQSNAELSEYQFYDLLRTLKHTLRSDFFNIHYLMQSAKVYQTEIEGLQRMADAFDRQKGKGYVSEKEVVRIKAQLYSLQNEYNDLQQQIEGLESEMRLLLQTPSVVVVPNVNEQSINTLNAQQYPIAKLIDTAYTERPDLKIAGLNTKVSTLNLQLQKAMAVPDLTLQMNYDQQGSYIHNLATVGFSIDLPFLNRNQGNIKSARAAVKQNEAGYLAAKAGVDEQIFNALQRAMENSALLQKRDPSFDRDFDRLSDEVLKNYRSRNMSMLDFLDFYDSYKENKVQTETLKFNRLSAFEDLNFYTGTDLFPLK</sequence>
<evidence type="ECO:0000256" key="1">
    <source>
        <dbReference type="ARBA" id="ARBA00007613"/>
    </source>
</evidence>
<evidence type="ECO:0000313" key="5">
    <source>
        <dbReference type="Proteomes" id="UP000076586"/>
    </source>
</evidence>
<dbReference type="Gene3D" id="1.20.1600.10">
    <property type="entry name" value="Outer membrane efflux proteins (OEP)"/>
    <property type="match status" value="1"/>
</dbReference>
<reference evidence="5" key="1">
    <citation type="submission" date="2016-04" db="EMBL/GenBank/DDBJ databases">
        <title>Draft genome sequence of Paludibacter jiangxiensis strain NM7.</title>
        <authorList>
            <person name="Qiu Y."/>
            <person name="Matsuura N."/>
            <person name="Ohashi A."/>
            <person name="Tourlousse M.D."/>
            <person name="Sekiguchi Y."/>
        </authorList>
    </citation>
    <scope>NUCLEOTIDE SEQUENCE [LARGE SCALE GENOMIC DNA]</scope>
    <source>
        <strain evidence="5">NM7</strain>
    </source>
</reference>
<dbReference type="PANTHER" id="PTHR30203:SF23">
    <property type="entry name" value="OUTER MEMBRANE EFFLUX PROTEIN"/>
    <property type="match status" value="1"/>
</dbReference>
<dbReference type="InterPro" id="IPR010131">
    <property type="entry name" value="MdtP/NodT-like"/>
</dbReference>
<dbReference type="RefSeq" id="WP_084252385.1">
    <property type="nucleotide sequence ID" value="NZ_BDCR01000004.1"/>
</dbReference>
<name>A0A161LF55_9BACT</name>
<keyword evidence="2" id="KW-0175">Coiled coil</keyword>
<reference evidence="5" key="2">
    <citation type="journal article" date="2017" name="Genome Announc.">
        <title>Draft genome sequence of Paludibacter jiangxiensis NM7(T), a propionate-producing fermentative bacterium.</title>
        <authorList>
            <person name="Qiu Y.-L."/>
            <person name="Tourlousse D.M."/>
            <person name="Matsuura N."/>
            <person name="Ohashi A."/>
            <person name="Sekiguchi Y."/>
        </authorList>
    </citation>
    <scope>NUCLEOTIDE SEQUENCE [LARGE SCALE GENOMIC DNA]</scope>
    <source>
        <strain evidence="5">NM7</strain>
    </source>
</reference>
<comment type="similarity">
    <text evidence="1">Belongs to the outer membrane factor (OMF) (TC 1.B.17) family.</text>
</comment>
<evidence type="ECO:0000313" key="4">
    <source>
        <dbReference type="EMBL" id="GAT63555.1"/>
    </source>
</evidence>
<organism evidence="4 5">
    <name type="scientific">Paludibacter jiangxiensis</name>
    <dbReference type="NCBI Taxonomy" id="681398"/>
    <lineage>
        <taxon>Bacteria</taxon>
        <taxon>Pseudomonadati</taxon>
        <taxon>Bacteroidota</taxon>
        <taxon>Bacteroidia</taxon>
        <taxon>Bacteroidales</taxon>
        <taxon>Paludibacteraceae</taxon>
        <taxon>Paludibacter</taxon>
    </lineage>
</organism>
<keyword evidence="3" id="KW-0732">Signal</keyword>
<dbReference type="EMBL" id="BDCR01000004">
    <property type="protein sequence ID" value="GAT63555.1"/>
    <property type="molecule type" value="Genomic_DNA"/>
</dbReference>
<protein>
    <submittedName>
        <fullName evidence="4">Outer membrane protein, cobalt-zinc-cadmium efflux system</fullName>
    </submittedName>
</protein>
<dbReference type="STRING" id="681398.PJIAN_494"/>
<feature type="signal peptide" evidence="3">
    <location>
        <begin position="1"/>
        <end position="22"/>
    </location>
</feature>
<dbReference type="PANTHER" id="PTHR30203">
    <property type="entry name" value="OUTER MEMBRANE CATION EFFLUX PROTEIN"/>
    <property type="match status" value="1"/>
</dbReference>
<dbReference type="SUPFAM" id="SSF56954">
    <property type="entry name" value="Outer membrane efflux proteins (OEP)"/>
    <property type="match status" value="1"/>
</dbReference>
<feature type="coiled-coil region" evidence="2">
    <location>
        <begin position="187"/>
        <end position="221"/>
    </location>
</feature>
<dbReference type="Pfam" id="PF02321">
    <property type="entry name" value="OEP"/>
    <property type="match status" value="1"/>
</dbReference>